<sequence>MYIKPVFYLSTSYSSYIIIDIRARILVDIDIRRSGKLYGHRHRQRRRRYNSSVADLQELFNAGAGSDRGRFSDAICTVRYSLSNAEITQQWVKHFNRYSWEKSALFNAADSILSSILAVISTCNNLGMPSGKLTSLRMPKLSRKVMCGGCSLSTAPLPFENTPMDVGVFQYLKNAHQRKLREALRKGKLTFNRRDFAGAFQIIMPRIRQKTYHSPHKRTRFITMYESGVRVKDIADKEGLSRYAIYGVIRRYQHQQSVKIFLALGGHQQVKQQARLTCSRPTIRRWLLKTGIQHKLALRRPFLSDESAQLRKAFCDKYRHEDESFWYSWWFSDEVSIDRTDGDYTKWSFYSAGERLHRDKVQPRRRPARHSQMFFGAINYDKPSRIVPLEGDPQSERGGVTGRRILACLQSYLPGLVEEGETFQHDNARNFKAKIVQEWLLPWARRHGVSLIDWPPYSPDLNPIENIWKVLRKRICETYPEIAAYPKSAAALARLIEAAEELWSEVEDEVVKNVIKSMLTDSTRVGTQMATTPN</sequence>
<accession>F9GDL9</accession>
<protein>
    <recommendedName>
        <fullName evidence="1">Tc1-like transposase DDE domain-containing protein</fullName>
    </recommendedName>
</protein>
<dbReference type="InterPro" id="IPR038717">
    <property type="entry name" value="Tc1-like_DDE_dom"/>
</dbReference>
<dbReference type="Pfam" id="PF13358">
    <property type="entry name" value="DDE_3"/>
    <property type="match status" value="1"/>
</dbReference>
<evidence type="ECO:0000313" key="2">
    <source>
        <dbReference type="EMBL" id="EGU72738.1"/>
    </source>
</evidence>
<proteinExistence type="predicted"/>
<dbReference type="AlphaFoldDB" id="F9GDL9"/>
<comment type="caution">
    <text evidence="2">The sequence shown here is derived from an EMBL/GenBank/DDBJ whole genome shotgun (WGS) entry which is preliminary data.</text>
</comment>
<dbReference type="InterPro" id="IPR009057">
    <property type="entry name" value="Homeodomain-like_sf"/>
</dbReference>
<dbReference type="SUPFAM" id="SSF46689">
    <property type="entry name" value="Homeodomain-like"/>
    <property type="match status" value="1"/>
</dbReference>
<dbReference type="Gene3D" id="3.30.420.10">
    <property type="entry name" value="Ribonuclease H-like superfamily/Ribonuclease H"/>
    <property type="match status" value="1"/>
</dbReference>
<dbReference type="OrthoDB" id="5151590at2759"/>
<reference evidence="2" key="1">
    <citation type="journal article" date="2012" name="Mol. Plant Microbe Interact.">
        <title>A highly conserved effector in Fusarium oxysporum is required for full virulence on Arabidopsis.</title>
        <authorList>
            <person name="Thatcher L.F."/>
            <person name="Gardiner D.M."/>
            <person name="Kazan K."/>
            <person name="Manners J."/>
        </authorList>
    </citation>
    <scope>NUCLEOTIDE SEQUENCE [LARGE SCALE GENOMIC DNA]</scope>
    <source>
        <strain evidence="2">Fo5176</strain>
    </source>
</reference>
<organism evidence="2">
    <name type="scientific">Fusarium oxysporum (strain Fo5176)</name>
    <name type="common">Fusarium vascular wilt</name>
    <dbReference type="NCBI Taxonomy" id="660025"/>
    <lineage>
        <taxon>Eukaryota</taxon>
        <taxon>Fungi</taxon>
        <taxon>Dikarya</taxon>
        <taxon>Ascomycota</taxon>
        <taxon>Pezizomycotina</taxon>
        <taxon>Sordariomycetes</taxon>
        <taxon>Hypocreomycetidae</taxon>
        <taxon>Hypocreales</taxon>
        <taxon>Nectriaceae</taxon>
        <taxon>Fusarium</taxon>
        <taxon>Fusarium oxysporum species complex</taxon>
    </lineage>
</organism>
<dbReference type="GO" id="GO:0003676">
    <property type="term" value="F:nucleic acid binding"/>
    <property type="evidence" value="ECO:0007669"/>
    <property type="project" value="InterPro"/>
</dbReference>
<evidence type="ECO:0000259" key="1">
    <source>
        <dbReference type="Pfam" id="PF13358"/>
    </source>
</evidence>
<dbReference type="Gene3D" id="1.10.10.60">
    <property type="entry name" value="Homeodomain-like"/>
    <property type="match status" value="1"/>
</dbReference>
<gene>
    <name evidence="2" type="ORF">FOXB_16753</name>
</gene>
<dbReference type="STRING" id="660025.F9GDL9"/>
<feature type="domain" description="Tc1-like transposase DDE" evidence="1">
    <location>
        <begin position="330"/>
        <end position="476"/>
    </location>
</feature>
<name>F9GDL9_FUSOF</name>
<dbReference type="EMBL" id="AFQF01005595">
    <property type="protein sequence ID" value="EGU72738.1"/>
    <property type="molecule type" value="Genomic_DNA"/>
</dbReference>
<dbReference type="InterPro" id="IPR036397">
    <property type="entry name" value="RNaseH_sf"/>
</dbReference>